<dbReference type="EMBL" id="NAEP01000028">
    <property type="protein sequence ID" value="PDQ35758.1"/>
    <property type="molecule type" value="Genomic_DNA"/>
</dbReference>
<organism evidence="6 7">
    <name type="scientific">Candidatus Lumbricidiphila eiseniae</name>
    <dbReference type="NCBI Taxonomy" id="1969409"/>
    <lineage>
        <taxon>Bacteria</taxon>
        <taxon>Bacillati</taxon>
        <taxon>Actinomycetota</taxon>
        <taxon>Actinomycetes</taxon>
        <taxon>Micrococcales</taxon>
        <taxon>Microbacteriaceae</taxon>
        <taxon>Candidatus Lumbricidiphila</taxon>
    </lineage>
</organism>
<dbReference type="CDD" id="cd16442">
    <property type="entry name" value="BPL"/>
    <property type="match status" value="1"/>
</dbReference>
<gene>
    <name evidence="6" type="ORF">B5766_04705</name>
</gene>
<evidence type="ECO:0000259" key="5">
    <source>
        <dbReference type="Pfam" id="PF03099"/>
    </source>
</evidence>
<reference evidence="7" key="1">
    <citation type="submission" date="2017-03" db="EMBL/GenBank/DDBJ databases">
        <authorList>
            <person name="Lund M.B."/>
        </authorList>
    </citation>
    <scope>NUCLEOTIDE SEQUENCE [LARGE SCALE GENOMIC DNA]</scope>
</reference>
<dbReference type="InterPro" id="IPR045864">
    <property type="entry name" value="aa-tRNA-synth_II/BPL/LPL"/>
</dbReference>
<evidence type="ECO:0000259" key="4">
    <source>
        <dbReference type="Pfam" id="PF02237"/>
    </source>
</evidence>
<dbReference type="InterPro" id="IPR003142">
    <property type="entry name" value="BPL_C"/>
</dbReference>
<dbReference type="Gene3D" id="3.30.930.10">
    <property type="entry name" value="Bira Bifunctional Protein, Domain 2"/>
    <property type="match status" value="1"/>
</dbReference>
<dbReference type="InterPro" id="IPR004143">
    <property type="entry name" value="BPL_LPL_catalytic"/>
</dbReference>
<dbReference type="Gene3D" id="2.30.30.100">
    <property type="match status" value="1"/>
</dbReference>
<feature type="domain" description="BPL/LPL catalytic" evidence="5">
    <location>
        <begin position="20"/>
        <end position="83"/>
    </location>
</feature>
<feature type="domain" description="BPL/LPL catalytic" evidence="5">
    <location>
        <begin position="147"/>
        <end position="188"/>
    </location>
</feature>
<dbReference type="InterPro" id="IPR004408">
    <property type="entry name" value="Biotin_CoA_COase_ligase"/>
</dbReference>
<evidence type="ECO:0000256" key="3">
    <source>
        <dbReference type="ARBA" id="ARBA00024227"/>
    </source>
</evidence>
<evidence type="ECO:0000313" key="6">
    <source>
        <dbReference type="EMBL" id="PDQ35758.1"/>
    </source>
</evidence>
<dbReference type="Pfam" id="PF03099">
    <property type="entry name" value="BPL_LplA_LipB"/>
    <property type="match status" value="2"/>
</dbReference>
<comment type="caution">
    <text evidence="6">The sequence shown here is derived from an EMBL/GenBank/DDBJ whole genome shotgun (WGS) entry which is preliminary data.</text>
</comment>
<feature type="domain" description="Biotin protein ligase C-terminal" evidence="4">
    <location>
        <begin position="258"/>
        <end position="306"/>
    </location>
</feature>
<dbReference type="EC" id="6.3.4.15" evidence="3"/>
<dbReference type="GO" id="GO:0005737">
    <property type="term" value="C:cytoplasm"/>
    <property type="evidence" value="ECO:0007669"/>
    <property type="project" value="TreeGrafter"/>
</dbReference>
<keyword evidence="2" id="KW-0092">Biotin</keyword>
<keyword evidence="1" id="KW-0436">Ligase</keyword>
<evidence type="ECO:0000313" key="7">
    <source>
        <dbReference type="Proteomes" id="UP000219994"/>
    </source>
</evidence>
<accession>A0A2A6FSV2</accession>
<dbReference type="PANTHER" id="PTHR12835">
    <property type="entry name" value="BIOTIN PROTEIN LIGASE"/>
    <property type="match status" value="1"/>
</dbReference>
<protein>
    <recommendedName>
        <fullName evidence="3">biotin--[biotin carboxyl-carrier protein] ligase</fullName>
        <ecNumber evidence="3">6.3.4.15</ecNumber>
    </recommendedName>
</protein>
<name>A0A2A6FSV2_9MICO</name>
<evidence type="ECO:0000256" key="1">
    <source>
        <dbReference type="ARBA" id="ARBA00022598"/>
    </source>
</evidence>
<proteinExistence type="predicted"/>
<dbReference type="SUPFAM" id="SSF55681">
    <property type="entry name" value="Class II aaRS and biotin synthetases"/>
    <property type="match status" value="1"/>
</dbReference>
<evidence type="ECO:0000256" key="2">
    <source>
        <dbReference type="ARBA" id="ARBA00023267"/>
    </source>
</evidence>
<dbReference type="PANTHER" id="PTHR12835:SF5">
    <property type="entry name" value="BIOTIN--PROTEIN LIGASE"/>
    <property type="match status" value="1"/>
</dbReference>
<dbReference type="GO" id="GO:0004077">
    <property type="term" value="F:biotin--[biotin carboxyl-carrier protein] ligase activity"/>
    <property type="evidence" value="ECO:0007669"/>
    <property type="project" value="UniProtKB-EC"/>
</dbReference>
<dbReference type="Proteomes" id="UP000219994">
    <property type="component" value="Unassembled WGS sequence"/>
</dbReference>
<dbReference type="AlphaFoldDB" id="A0A2A6FSV2"/>
<sequence>MVWSLSEAAAARFEFLEEATSTNDVLRERIAADPLGWQHGSVIVTDNQTQGKGRLGRRWLAPTGKTLAISIGVRWPHPGIAGDVTNREDSEWDVPTAAAAGWIPLIAGAAMTETVREVLERSASAVVDQVAHRELGTTAREVLDTSDEHPDARAGLSVNLKWPNDVLIAGYKVCGILCEVVPGGIIIGAGLNLTLDEHDLPTLTSTSLLLATGRAPEGDQVLADYLHRLLWRLNQFCAAAGDAGQSGIARWVSGMCGTLGTEVRVELPGGGDLFGRAERLDADGRLVVINRENGNAQVVAAGDVTHVRY</sequence>
<dbReference type="Pfam" id="PF02237">
    <property type="entry name" value="BPL_C"/>
    <property type="match status" value="1"/>
</dbReference>